<evidence type="ECO:0000313" key="1">
    <source>
        <dbReference type="Proteomes" id="UP000887577"/>
    </source>
</evidence>
<protein>
    <submittedName>
        <fullName evidence="2">Uncharacterized protein</fullName>
    </submittedName>
</protein>
<organism evidence="1 2">
    <name type="scientific">Panagrolaimus superbus</name>
    <dbReference type="NCBI Taxonomy" id="310955"/>
    <lineage>
        <taxon>Eukaryota</taxon>
        <taxon>Metazoa</taxon>
        <taxon>Ecdysozoa</taxon>
        <taxon>Nematoda</taxon>
        <taxon>Chromadorea</taxon>
        <taxon>Rhabditida</taxon>
        <taxon>Tylenchina</taxon>
        <taxon>Panagrolaimomorpha</taxon>
        <taxon>Panagrolaimoidea</taxon>
        <taxon>Panagrolaimidae</taxon>
        <taxon>Panagrolaimus</taxon>
    </lineage>
</organism>
<name>A0A914XWM4_9BILA</name>
<keyword evidence="1" id="KW-1185">Reference proteome</keyword>
<dbReference type="WBParaSite" id="PSU_v2.g10167.t1">
    <property type="protein sequence ID" value="PSU_v2.g10167.t1"/>
    <property type="gene ID" value="PSU_v2.g10167"/>
</dbReference>
<dbReference type="Proteomes" id="UP000887577">
    <property type="component" value="Unplaced"/>
</dbReference>
<reference evidence="2" key="1">
    <citation type="submission" date="2022-11" db="UniProtKB">
        <authorList>
            <consortium name="WormBaseParasite"/>
        </authorList>
    </citation>
    <scope>IDENTIFICATION</scope>
</reference>
<evidence type="ECO:0000313" key="2">
    <source>
        <dbReference type="WBParaSite" id="PSU_v2.g10167.t1"/>
    </source>
</evidence>
<accession>A0A914XWM4</accession>
<proteinExistence type="predicted"/>
<sequence length="303" mass="34987">MDAQTSPSFAAGAKPKFINGKIVWAGGPSIKQHFALPEPIMYYIAKNPSTPEVYKKLVRSCKYFFEKMQILVVGNLYGNTKICLNEDCDGDERKEKCCFDIDFNKFSNKIWVTNNVCLDEENISTFSSLIFPKLFRWNNIQLHGFADNIMFDDFKKVASFLTDISFVGCRIINDDGNVVMLDKIFEITTNIKDFEFCFFNDFSMINAATMKNICKLKNLQNLEAFRLLFIPEIFNVEDLSNFIKNHQNTKICFSFNDGISEEYKVQVDALIDTVIESEVPNRLINYAGQNQEKEKIMKDCYQD</sequence>
<dbReference type="AlphaFoldDB" id="A0A914XWM4"/>